<feature type="transmembrane region" description="Helical" evidence="7">
    <location>
        <begin position="490"/>
        <end position="510"/>
    </location>
</feature>
<dbReference type="Proteomes" id="UP000630887">
    <property type="component" value="Unassembled WGS sequence"/>
</dbReference>
<feature type="domain" description="MacB-like periplasmic core" evidence="9">
    <location>
        <begin position="489"/>
        <end position="693"/>
    </location>
</feature>
<evidence type="ECO:0000256" key="7">
    <source>
        <dbReference type="SAM" id="Phobius"/>
    </source>
</evidence>
<evidence type="ECO:0000256" key="5">
    <source>
        <dbReference type="ARBA" id="ARBA00023136"/>
    </source>
</evidence>
<dbReference type="InterPro" id="IPR025857">
    <property type="entry name" value="MacB_PCD"/>
</dbReference>
<comment type="subcellular location">
    <subcellularLocation>
        <location evidence="1">Cell membrane</location>
        <topology evidence="1">Multi-pass membrane protein</topology>
    </subcellularLocation>
</comment>
<evidence type="ECO:0000256" key="2">
    <source>
        <dbReference type="ARBA" id="ARBA00022475"/>
    </source>
</evidence>
<dbReference type="GO" id="GO:0005886">
    <property type="term" value="C:plasma membrane"/>
    <property type="evidence" value="ECO:0007669"/>
    <property type="project" value="UniProtKB-SubCell"/>
</dbReference>
<feature type="domain" description="MacB-like periplasmic core" evidence="9">
    <location>
        <begin position="18"/>
        <end position="235"/>
    </location>
</feature>
<dbReference type="Pfam" id="PF02687">
    <property type="entry name" value="FtsX"/>
    <property type="match status" value="2"/>
</dbReference>
<reference evidence="10 11" key="1">
    <citation type="submission" date="2021-01" db="EMBL/GenBank/DDBJ databases">
        <title>Whole genome shotgun sequence of Catellatospora coxensis NBRC 107359.</title>
        <authorList>
            <person name="Komaki H."/>
            <person name="Tamura T."/>
        </authorList>
    </citation>
    <scope>NUCLEOTIDE SEQUENCE [LARGE SCALE GENOMIC DNA]</scope>
    <source>
        <strain evidence="10 11">NBRC 107359</strain>
    </source>
</reference>
<keyword evidence="3 7" id="KW-0812">Transmembrane</keyword>
<evidence type="ECO:0000256" key="3">
    <source>
        <dbReference type="ARBA" id="ARBA00022692"/>
    </source>
</evidence>
<dbReference type="Pfam" id="PF12704">
    <property type="entry name" value="MacB_PCD"/>
    <property type="match status" value="2"/>
</dbReference>
<feature type="transmembrane region" description="Helical" evidence="7">
    <location>
        <begin position="267"/>
        <end position="292"/>
    </location>
</feature>
<feature type="transmembrane region" description="Helical" evidence="7">
    <location>
        <begin position="766"/>
        <end position="797"/>
    </location>
</feature>
<sequence length="851" mass="88546">MIKASLRGLLQRKLRLSLAVFAIVLSVAFLAGSMVLSDTLSARFTALFTTVNQNVAVVVQPKDPQAVEPARLTEAQLRTLSEVDGVRVVSPDVSVQGATPFRATDGEPVSADAALGFGVDGNDDPLGLVELREGRWPTAENEVAITAHTAELAKVKRGEQLKVYLPVLNEPRSFTVVGVAGYSGGRDSLAGEVVVMFQQAFAQRTFYGETGRFGGASFAAEPGVSDIELKQRIEQRLPAGFKALTAEESSEDRAALSGGVIIDVFKYILVGFAVVAGIVGIFLIFNTFNIIVAQRTRELALLRALGAGWGQVAGSVLLEALVVGVVGATLGLAAGVGVAAAAEQYLMGEVPLPPVDLVVAPLTVLLSYLLGVVVTLVAAFVPAVRASSVPPVAAMRDVVRPDKSLKALSIVGAVFALLGIGLVALGAFADLGGTAFLILLFGALLLFVGTLLLSPLLARPIVRGLGALIGRGSAGDLGVRNAARNPRRTAVTAAAIIIGVTVIGMTATVVQSFKTSLEDIMGENIGVEVMIQAAVTAAPDGRQGFNPKALDQVRAIPGVKEAAAWHFDALGVSVAGQPQAFGVFATDVGQAARMFPFDATGGEIRTLAAQELVLDGNTAETLKLKAGDRTPVVIGGVTRDYTVVGVYQATPIIQGILVGEPAIADFPGPLAFQGFVSLNDGVDAAPVVEKIETIMKDYPGVQVGDRQSYVDQATASYDFLLIAVQILLLVALVIALLGILNTLVLSIVERTRELGLVRAVGLSRGGLVWMITVESVLITVFGVFLGLALGVGLGAAFTKALMTLEFASVIAIPWLELAQYLLAAVVAGVLAAVIPARMAARLNVLDAISYE</sequence>
<dbReference type="InterPro" id="IPR003838">
    <property type="entry name" value="ABC3_permease_C"/>
</dbReference>
<evidence type="ECO:0000259" key="9">
    <source>
        <dbReference type="Pfam" id="PF12704"/>
    </source>
</evidence>
<proteinExistence type="inferred from homology"/>
<feature type="transmembrane region" description="Helical" evidence="7">
    <location>
        <begin position="362"/>
        <end position="384"/>
    </location>
</feature>
<feature type="domain" description="ABC3 transporter permease C-terminal" evidence="8">
    <location>
        <begin position="272"/>
        <end position="391"/>
    </location>
</feature>
<gene>
    <name evidence="10" type="ORF">Cco03nite_64580</name>
</gene>
<dbReference type="AlphaFoldDB" id="A0A8J3KW82"/>
<dbReference type="PANTHER" id="PTHR30572:SF4">
    <property type="entry name" value="ABC TRANSPORTER PERMEASE YTRF"/>
    <property type="match status" value="1"/>
</dbReference>
<evidence type="ECO:0000256" key="4">
    <source>
        <dbReference type="ARBA" id="ARBA00022989"/>
    </source>
</evidence>
<dbReference type="EMBL" id="BONI01000072">
    <property type="protein sequence ID" value="GIG09758.1"/>
    <property type="molecule type" value="Genomic_DNA"/>
</dbReference>
<comment type="caution">
    <text evidence="10">The sequence shown here is derived from an EMBL/GenBank/DDBJ whole genome shotgun (WGS) entry which is preliminary data.</text>
</comment>
<feature type="transmembrane region" description="Helical" evidence="7">
    <location>
        <begin position="719"/>
        <end position="745"/>
    </location>
</feature>
<feature type="transmembrane region" description="Helical" evidence="7">
    <location>
        <begin position="405"/>
        <end position="429"/>
    </location>
</feature>
<evidence type="ECO:0000256" key="6">
    <source>
        <dbReference type="ARBA" id="ARBA00038076"/>
    </source>
</evidence>
<keyword evidence="2" id="KW-1003">Cell membrane</keyword>
<dbReference type="PANTHER" id="PTHR30572">
    <property type="entry name" value="MEMBRANE COMPONENT OF TRANSPORTER-RELATED"/>
    <property type="match status" value="1"/>
</dbReference>
<evidence type="ECO:0000259" key="8">
    <source>
        <dbReference type="Pfam" id="PF02687"/>
    </source>
</evidence>
<feature type="transmembrane region" description="Helical" evidence="7">
    <location>
        <begin position="817"/>
        <end position="836"/>
    </location>
</feature>
<evidence type="ECO:0000313" key="11">
    <source>
        <dbReference type="Proteomes" id="UP000630887"/>
    </source>
</evidence>
<feature type="transmembrane region" description="Helical" evidence="7">
    <location>
        <begin position="312"/>
        <end position="342"/>
    </location>
</feature>
<keyword evidence="5 7" id="KW-0472">Membrane</keyword>
<organism evidence="10 11">
    <name type="scientific">Catellatospora coxensis</name>
    <dbReference type="NCBI Taxonomy" id="310354"/>
    <lineage>
        <taxon>Bacteria</taxon>
        <taxon>Bacillati</taxon>
        <taxon>Actinomycetota</taxon>
        <taxon>Actinomycetes</taxon>
        <taxon>Micromonosporales</taxon>
        <taxon>Micromonosporaceae</taxon>
        <taxon>Catellatospora</taxon>
    </lineage>
</organism>
<protein>
    <submittedName>
        <fullName evidence="10">Membrane protein</fullName>
    </submittedName>
</protein>
<feature type="domain" description="ABC3 transporter permease C-terminal" evidence="8">
    <location>
        <begin position="726"/>
        <end position="843"/>
    </location>
</feature>
<accession>A0A8J3KW82</accession>
<comment type="similarity">
    <text evidence="6">Belongs to the ABC-4 integral membrane protein family.</text>
</comment>
<dbReference type="InterPro" id="IPR050250">
    <property type="entry name" value="Macrolide_Exporter_MacB"/>
</dbReference>
<keyword evidence="11" id="KW-1185">Reference proteome</keyword>
<feature type="transmembrane region" description="Helical" evidence="7">
    <location>
        <begin position="435"/>
        <end position="458"/>
    </location>
</feature>
<name>A0A8J3KW82_9ACTN</name>
<dbReference type="GO" id="GO:0022857">
    <property type="term" value="F:transmembrane transporter activity"/>
    <property type="evidence" value="ECO:0007669"/>
    <property type="project" value="TreeGrafter"/>
</dbReference>
<dbReference type="RefSeq" id="WP_203697167.1">
    <property type="nucleotide sequence ID" value="NZ_BAAALC010000023.1"/>
</dbReference>
<evidence type="ECO:0000313" key="10">
    <source>
        <dbReference type="EMBL" id="GIG09758.1"/>
    </source>
</evidence>
<evidence type="ECO:0000256" key="1">
    <source>
        <dbReference type="ARBA" id="ARBA00004651"/>
    </source>
</evidence>
<keyword evidence="4 7" id="KW-1133">Transmembrane helix</keyword>